<evidence type="ECO:0000313" key="2">
    <source>
        <dbReference type="Proteomes" id="UP001611383"/>
    </source>
</evidence>
<gene>
    <name evidence="1" type="ORF">F0U60_24560</name>
</gene>
<dbReference type="Proteomes" id="UP001611383">
    <property type="component" value="Chromosome"/>
</dbReference>
<proteinExistence type="predicted"/>
<keyword evidence="2" id="KW-1185">Reference proteome</keyword>
<sequence>MKRTPERSGPTATVVVEPWLMTGLTTTTALVTSPKRPVTGVGSLPHPANNSTVSTSKTLFIWTSRSWTCPSGRRPRLQVEVLKGEQLAARP</sequence>
<reference evidence="1 2" key="1">
    <citation type="submission" date="2019-08" db="EMBL/GenBank/DDBJ databases">
        <title>Archangium and Cystobacter genomes.</title>
        <authorList>
            <person name="Chen I.-C.K."/>
            <person name="Wielgoss S."/>
        </authorList>
    </citation>
    <scope>NUCLEOTIDE SEQUENCE [LARGE SCALE GENOMIC DNA]</scope>
    <source>
        <strain evidence="1 2">Cbm 6</strain>
    </source>
</reference>
<protein>
    <submittedName>
        <fullName evidence="1">Uncharacterized protein</fullName>
    </submittedName>
</protein>
<accession>A0ABY9WV25</accession>
<name>A0ABY9WV25_9BACT</name>
<dbReference type="EMBL" id="CP043494">
    <property type="protein sequence ID" value="WNG46947.1"/>
    <property type="molecule type" value="Genomic_DNA"/>
</dbReference>
<evidence type="ECO:0000313" key="1">
    <source>
        <dbReference type="EMBL" id="WNG46947.1"/>
    </source>
</evidence>
<organism evidence="1 2">
    <name type="scientific">Archangium minus</name>
    <dbReference type="NCBI Taxonomy" id="83450"/>
    <lineage>
        <taxon>Bacteria</taxon>
        <taxon>Pseudomonadati</taxon>
        <taxon>Myxococcota</taxon>
        <taxon>Myxococcia</taxon>
        <taxon>Myxococcales</taxon>
        <taxon>Cystobacterineae</taxon>
        <taxon>Archangiaceae</taxon>
        <taxon>Archangium</taxon>
    </lineage>
</organism>